<dbReference type="InterPro" id="IPR039422">
    <property type="entry name" value="MarR/SlyA-like"/>
</dbReference>
<organism evidence="2 3">
    <name type="scientific">Candidatus Phycosocius spiralis</name>
    <dbReference type="NCBI Taxonomy" id="2815099"/>
    <lineage>
        <taxon>Bacteria</taxon>
        <taxon>Pseudomonadati</taxon>
        <taxon>Pseudomonadota</taxon>
        <taxon>Alphaproteobacteria</taxon>
        <taxon>Caulobacterales</taxon>
        <taxon>Caulobacterales incertae sedis</taxon>
        <taxon>Candidatus Phycosocius</taxon>
    </lineage>
</organism>
<dbReference type="EMBL" id="BPFZ01000004">
    <property type="protein sequence ID" value="GIU66819.1"/>
    <property type="molecule type" value="Genomic_DNA"/>
</dbReference>
<sequence>MGSVLDQFAGLDKQALSLWLDVTSRSVQADGPDLTARQTALMLTVYLEVGPHTVRSLAHKLGVGKPAIVRAIDTLGDAGLVTRVPDPHDRRSVFVIGTQNGASRLSTYAASIARTIADIAKLDLHVTETSFSARDHQLA</sequence>
<dbReference type="PANTHER" id="PTHR33164:SF57">
    <property type="entry name" value="MARR-FAMILY TRANSCRIPTIONAL REGULATOR"/>
    <property type="match status" value="1"/>
</dbReference>
<dbReference type="InterPro" id="IPR036390">
    <property type="entry name" value="WH_DNA-bd_sf"/>
</dbReference>
<keyword evidence="3" id="KW-1185">Reference proteome</keyword>
<dbReference type="SMART" id="SM00347">
    <property type="entry name" value="HTH_MARR"/>
    <property type="match status" value="1"/>
</dbReference>
<dbReference type="InterPro" id="IPR036388">
    <property type="entry name" value="WH-like_DNA-bd_sf"/>
</dbReference>
<reference evidence="2" key="1">
    <citation type="submission" date="2021-05" db="EMBL/GenBank/DDBJ databases">
        <authorList>
            <person name="Tanabe Y."/>
        </authorList>
    </citation>
    <scope>NUCLEOTIDE SEQUENCE</scope>
    <source>
        <strain evidence="2">BOTRYCO-1</strain>
    </source>
</reference>
<dbReference type="SUPFAM" id="SSF46785">
    <property type="entry name" value="Winged helix' DNA-binding domain"/>
    <property type="match status" value="1"/>
</dbReference>
<dbReference type="Gene3D" id="1.10.10.10">
    <property type="entry name" value="Winged helix-like DNA-binding domain superfamily/Winged helix DNA-binding domain"/>
    <property type="match status" value="1"/>
</dbReference>
<dbReference type="PANTHER" id="PTHR33164">
    <property type="entry name" value="TRANSCRIPTIONAL REGULATOR, MARR FAMILY"/>
    <property type="match status" value="1"/>
</dbReference>
<comment type="caution">
    <text evidence="2">The sequence shown here is derived from an EMBL/GenBank/DDBJ whole genome shotgun (WGS) entry which is preliminary data.</text>
</comment>
<dbReference type="InterPro" id="IPR000835">
    <property type="entry name" value="HTH_MarR-typ"/>
</dbReference>
<dbReference type="PROSITE" id="PS50995">
    <property type="entry name" value="HTH_MARR_2"/>
    <property type="match status" value="1"/>
</dbReference>
<reference evidence="2" key="2">
    <citation type="journal article" date="2023" name="ISME Commun">
        <title>Characterization of a bloom-associated alphaproteobacterial lineage, 'Candidatus Phycosocius': insights into freshwater algal-bacterial interactions.</title>
        <authorList>
            <person name="Tanabe Y."/>
            <person name="Yamaguchi H."/>
            <person name="Yoshida M."/>
            <person name="Kai A."/>
            <person name="Okazaki Y."/>
        </authorList>
    </citation>
    <scope>NUCLEOTIDE SEQUENCE</scope>
    <source>
        <strain evidence="2">BOTRYCO-1</strain>
    </source>
</reference>
<evidence type="ECO:0000313" key="2">
    <source>
        <dbReference type="EMBL" id="GIU66819.1"/>
    </source>
</evidence>
<evidence type="ECO:0000259" key="1">
    <source>
        <dbReference type="PROSITE" id="PS50995"/>
    </source>
</evidence>
<gene>
    <name evidence="2" type="ORF">PsB1_0973</name>
</gene>
<proteinExistence type="predicted"/>
<dbReference type="Pfam" id="PF01047">
    <property type="entry name" value="MarR"/>
    <property type="match status" value="1"/>
</dbReference>
<accession>A0ABQ4PVB1</accession>
<protein>
    <recommendedName>
        <fullName evidence="1">HTH marR-type domain-containing protein</fullName>
    </recommendedName>
</protein>
<name>A0ABQ4PVB1_9PROT</name>
<dbReference type="Proteomes" id="UP001161064">
    <property type="component" value="Unassembled WGS sequence"/>
</dbReference>
<evidence type="ECO:0000313" key="3">
    <source>
        <dbReference type="Proteomes" id="UP001161064"/>
    </source>
</evidence>
<feature type="domain" description="HTH marR-type" evidence="1">
    <location>
        <begin position="1"/>
        <end position="139"/>
    </location>
</feature>